<evidence type="ECO:0000256" key="4">
    <source>
        <dbReference type="PIRSR" id="PIRSR606710-1"/>
    </source>
</evidence>
<dbReference type="EMBL" id="VOEJ01000001">
    <property type="protein sequence ID" value="TWR31488.1"/>
    <property type="molecule type" value="Genomic_DNA"/>
</dbReference>
<dbReference type="SUPFAM" id="SSF49899">
    <property type="entry name" value="Concanavalin A-like lectins/glucanases"/>
    <property type="match status" value="1"/>
</dbReference>
<evidence type="ECO:0000256" key="6">
    <source>
        <dbReference type="RuleBase" id="RU361187"/>
    </source>
</evidence>
<evidence type="ECO:0000256" key="2">
    <source>
        <dbReference type="ARBA" id="ARBA00022801"/>
    </source>
</evidence>
<dbReference type="Gene3D" id="2.60.120.200">
    <property type="match status" value="1"/>
</dbReference>
<comment type="caution">
    <text evidence="8">The sequence shown here is derived from an EMBL/GenBank/DDBJ whole genome shotgun (WGS) entry which is preliminary data.</text>
</comment>
<dbReference type="GO" id="GO:0005975">
    <property type="term" value="P:carbohydrate metabolic process"/>
    <property type="evidence" value="ECO:0007669"/>
    <property type="project" value="InterPro"/>
</dbReference>
<protein>
    <submittedName>
        <fullName evidence="8">Family 43 glycosylhydrolase</fullName>
    </submittedName>
</protein>
<dbReference type="InterPro" id="IPR006710">
    <property type="entry name" value="Glyco_hydro_43"/>
</dbReference>
<gene>
    <name evidence="8" type="ORF">FPZ43_03160</name>
</gene>
<dbReference type="CDD" id="cd08999">
    <property type="entry name" value="GH43_ABN-like"/>
    <property type="match status" value="1"/>
</dbReference>
<feature type="site" description="Important for catalytic activity, responsible for pKa modulation of the active site Glu and correct orientation of both the proton donor and substrate" evidence="5">
    <location>
        <position position="143"/>
    </location>
</feature>
<keyword evidence="2 6" id="KW-0378">Hydrolase</keyword>
<accession>A0A563UJM2</accession>
<keyword evidence="3 6" id="KW-0326">Glycosidase</keyword>
<evidence type="ECO:0000256" key="5">
    <source>
        <dbReference type="PIRSR" id="PIRSR606710-2"/>
    </source>
</evidence>
<evidence type="ECO:0000256" key="1">
    <source>
        <dbReference type="ARBA" id="ARBA00009865"/>
    </source>
</evidence>
<keyword evidence="9" id="KW-1185">Reference proteome</keyword>
<keyword evidence="7" id="KW-0732">Signal</keyword>
<evidence type="ECO:0000256" key="3">
    <source>
        <dbReference type="ARBA" id="ARBA00023295"/>
    </source>
</evidence>
<evidence type="ECO:0000313" key="9">
    <source>
        <dbReference type="Proteomes" id="UP000320042"/>
    </source>
</evidence>
<dbReference type="Pfam" id="PF04616">
    <property type="entry name" value="Glyco_hydro_43"/>
    <property type="match status" value="1"/>
</dbReference>
<dbReference type="PANTHER" id="PTHR42812:SF5">
    <property type="entry name" value="ENDO-ARABINASE"/>
    <property type="match status" value="1"/>
</dbReference>
<feature type="active site" description="Proton donor" evidence="4">
    <location>
        <position position="198"/>
    </location>
</feature>
<dbReference type="RefSeq" id="WP_146380385.1">
    <property type="nucleotide sequence ID" value="NZ_VOEJ01000001.1"/>
</dbReference>
<dbReference type="SUPFAM" id="SSF75005">
    <property type="entry name" value="Arabinanase/levansucrase/invertase"/>
    <property type="match status" value="1"/>
</dbReference>
<dbReference type="GO" id="GO:0004553">
    <property type="term" value="F:hydrolase activity, hydrolyzing O-glycosyl compounds"/>
    <property type="evidence" value="ECO:0007669"/>
    <property type="project" value="InterPro"/>
</dbReference>
<dbReference type="AlphaFoldDB" id="A0A563UJM2"/>
<comment type="similarity">
    <text evidence="1 6">Belongs to the glycosyl hydrolase 43 family.</text>
</comment>
<proteinExistence type="inferred from homology"/>
<dbReference type="OrthoDB" id="9801455at2"/>
<dbReference type="Gene3D" id="2.115.10.20">
    <property type="entry name" value="Glycosyl hydrolase domain, family 43"/>
    <property type="match status" value="1"/>
</dbReference>
<reference evidence="8 9" key="1">
    <citation type="submission" date="2019-07" db="EMBL/GenBank/DDBJ databases">
        <authorList>
            <person name="Kim J."/>
        </authorList>
    </citation>
    <scope>NUCLEOTIDE SEQUENCE [LARGE SCALE GENOMIC DNA]</scope>
    <source>
        <strain evidence="9">dk17</strain>
    </source>
</reference>
<sequence>MNLIKFFLLLFVLSLASMPAMLFAQGKAVIPGDFADPSIIKVKDTYYAVGTSSEWAPHFPVYVSSDLKNWQQAGYVFDKAPAWTSGSFWAPEYYKINDTYYIYYTARRKSDNTSYIGVATSNYPDKGFKDHGVIIEFGKEAIDAFVFNDGGQLYITFKAYGLDNRPIELLGSKLSADGLSLEGETFSLLKDDQRIGMEGQSIIKHDDYYYLFYSAGDCCGIKCGYNVRVARAKSFTGPYEIYANNPILAENNDWKCMGHGTFVQTGDGKLAYLHHAYNKNSNVLAGRQGLLSALTWPQENGWPVFKAQTEMLGNAERSLVDNFNGNAIAKYWQWDFRNASPVVKQGAGLLHLSGTVKPGNKAGIVLTVRPVSNNFEASTIINNYNEALKGLAFYGDANAALGVGISGNKIIAWQVKGNTFDTLAFKPVNKSVPVKLKLSVVDGKKCLLLFKQGKTDWTPLQTVADISFLPQWDRSPRVGLHFKGDEKLDAAFTNFTMVSK</sequence>
<dbReference type="Proteomes" id="UP000320042">
    <property type="component" value="Unassembled WGS sequence"/>
</dbReference>
<organism evidence="8 9">
    <name type="scientific">Mucilaginibacter pallidiroseus</name>
    <dbReference type="NCBI Taxonomy" id="2599295"/>
    <lineage>
        <taxon>Bacteria</taxon>
        <taxon>Pseudomonadati</taxon>
        <taxon>Bacteroidota</taxon>
        <taxon>Sphingobacteriia</taxon>
        <taxon>Sphingobacteriales</taxon>
        <taxon>Sphingobacteriaceae</taxon>
        <taxon>Mucilaginibacter</taxon>
    </lineage>
</organism>
<feature type="chain" id="PRO_5022119378" evidence="7">
    <location>
        <begin position="25"/>
        <end position="500"/>
    </location>
</feature>
<feature type="active site" description="Proton acceptor" evidence="4">
    <location>
        <position position="36"/>
    </location>
</feature>
<dbReference type="PANTHER" id="PTHR42812">
    <property type="entry name" value="BETA-XYLOSIDASE"/>
    <property type="match status" value="1"/>
</dbReference>
<evidence type="ECO:0000256" key="7">
    <source>
        <dbReference type="SAM" id="SignalP"/>
    </source>
</evidence>
<dbReference type="InterPro" id="IPR023296">
    <property type="entry name" value="Glyco_hydro_beta-prop_sf"/>
</dbReference>
<evidence type="ECO:0000313" key="8">
    <source>
        <dbReference type="EMBL" id="TWR31488.1"/>
    </source>
</evidence>
<dbReference type="InterPro" id="IPR051795">
    <property type="entry name" value="Glycosyl_Hydrlase_43"/>
</dbReference>
<feature type="signal peptide" evidence="7">
    <location>
        <begin position="1"/>
        <end position="24"/>
    </location>
</feature>
<dbReference type="InterPro" id="IPR013320">
    <property type="entry name" value="ConA-like_dom_sf"/>
</dbReference>
<name>A0A563UJM2_9SPHI</name>